<proteinExistence type="predicted"/>
<accession>A0A183V9U1</accession>
<dbReference type="WBParaSite" id="TCNE_0001751201-mRNA-1">
    <property type="protein sequence ID" value="TCNE_0001751201-mRNA-1"/>
    <property type="gene ID" value="TCNE_0001751201"/>
</dbReference>
<name>A0A183V9U1_TOXCA</name>
<reference evidence="1 2" key="2">
    <citation type="submission" date="2018-11" db="EMBL/GenBank/DDBJ databases">
        <authorList>
            <consortium name="Pathogen Informatics"/>
        </authorList>
    </citation>
    <scope>NUCLEOTIDE SEQUENCE [LARGE SCALE GENOMIC DNA]</scope>
</reference>
<evidence type="ECO:0000313" key="2">
    <source>
        <dbReference type="Proteomes" id="UP000050794"/>
    </source>
</evidence>
<sequence>MTLDILTGGDLMWGSLELQPITELTPQILLAPTNSFVGHEVLHLDQYWGLESIGVFDPSNQKDDDKAL</sequence>
<keyword evidence="2" id="KW-1185">Reference proteome</keyword>
<dbReference type="EMBL" id="UYWY01024511">
    <property type="protein sequence ID" value="VDM48831.1"/>
    <property type="molecule type" value="Genomic_DNA"/>
</dbReference>
<protein>
    <submittedName>
        <fullName evidence="3">Peptidase A1 domain-containing protein</fullName>
    </submittedName>
</protein>
<evidence type="ECO:0000313" key="3">
    <source>
        <dbReference type="WBParaSite" id="TCNE_0001751201-mRNA-1"/>
    </source>
</evidence>
<dbReference type="Proteomes" id="UP000050794">
    <property type="component" value="Unassembled WGS sequence"/>
</dbReference>
<evidence type="ECO:0000313" key="1">
    <source>
        <dbReference type="EMBL" id="VDM48831.1"/>
    </source>
</evidence>
<gene>
    <name evidence="1" type="ORF">TCNE_LOCUS17510</name>
</gene>
<reference evidence="3" key="1">
    <citation type="submission" date="2016-06" db="UniProtKB">
        <authorList>
            <consortium name="WormBaseParasite"/>
        </authorList>
    </citation>
    <scope>IDENTIFICATION</scope>
</reference>
<organism evidence="2 3">
    <name type="scientific">Toxocara canis</name>
    <name type="common">Canine roundworm</name>
    <dbReference type="NCBI Taxonomy" id="6265"/>
    <lineage>
        <taxon>Eukaryota</taxon>
        <taxon>Metazoa</taxon>
        <taxon>Ecdysozoa</taxon>
        <taxon>Nematoda</taxon>
        <taxon>Chromadorea</taxon>
        <taxon>Rhabditida</taxon>
        <taxon>Spirurina</taxon>
        <taxon>Ascaridomorpha</taxon>
        <taxon>Ascaridoidea</taxon>
        <taxon>Toxocaridae</taxon>
        <taxon>Toxocara</taxon>
    </lineage>
</organism>
<dbReference type="AlphaFoldDB" id="A0A183V9U1"/>